<dbReference type="Pfam" id="PF20415">
    <property type="entry name" value="DUF6699"/>
    <property type="match status" value="1"/>
</dbReference>
<protein>
    <recommendedName>
        <fullName evidence="2">DUF6699 domain-containing protein</fullName>
    </recommendedName>
</protein>
<gene>
    <name evidence="3" type="ORF">LAESUDRAFT_699456</name>
</gene>
<accession>A0A165EHM4</accession>
<dbReference type="EMBL" id="KV427621">
    <property type="protein sequence ID" value="KZT07068.1"/>
    <property type="molecule type" value="Genomic_DNA"/>
</dbReference>
<keyword evidence="4" id="KW-1185">Reference proteome</keyword>
<feature type="compositionally biased region" description="Low complexity" evidence="1">
    <location>
        <begin position="92"/>
        <end position="104"/>
    </location>
</feature>
<sequence length="317" mass="34085">MPPPELPSAAPALVHSVPHPFYIKDHAGFSPDALPTFFLSPSRSVLYYPPAYASPTYASPRYAPPAYASPTVQIAMPSTTKRVHFDLPTATPSPSFSDTSLPSSAGPNTPPQFAQSPLYPVQQFLDSPASFASVPYASAHVRIHPALVTPNAALIWDMVQHPAAAYDPSTAQPLPPALLAAPATQPPLPSLTIICDLLPWSITVTPAPASALSPRPQCITVGDVLGTVYRTLRLAVSDVELNYLPHEVRERVHAAYHTRCRIAPDERTRMIEKSKGVKRVDFLMEARRFVGLAIVMGGPPLKGKGLGEVWSLQVALA</sequence>
<reference evidence="3 4" key="1">
    <citation type="journal article" date="2016" name="Mol. Biol. Evol.">
        <title>Comparative Genomics of Early-Diverging Mushroom-Forming Fungi Provides Insights into the Origins of Lignocellulose Decay Capabilities.</title>
        <authorList>
            <person name="Nagy L.G."/>
            <person name="Riley R."/>
            <person name="Tritt A."/>
            <person name="Adam C."/>
            <person name="Daum C."/>
            <person name="Floudas D."/>
            <person name="Sun H."/>
            <person name="Yadav J.S."/>
            <person name="Pangilinan J."/>
            <person name="Larsson K.H."/>
            <person name="Matsuura K."/>
            <person name="Barry K."/>
            <person name="Labutti K."/>
            <person name="Kuo R."/>
            <person name="Ohm R.A."/>
            <person name="Bhattacharya S.S."/>
            <person name="Shirouzu T."/>
            <person name="Yoshinaga Y."/>
            <person name="Martin F.M."/>
            <person name="Grigoriev I.V."/>
            <person name="Hibbett D.S."/>
        </authorList>
    </citation>
    <scope>NUCLEOTIDE SEQUENCE [LARGE SCALE GENOMIC DNA]</scope>
    <source>
        <strain evidence="3 4">93-53</strain>
    </source>
</reference>
<dbReference type="InParanoid" id="A0A165EHM4"/>
<evidence type="ECO:0000313" key="4">
    <source>
        <dbReference type="Proteomes" id="UP000076871"/>
    </source>
</evidence>
<dbReference type="GeneID" id="63823413"/>
<evidence type="ECO:0000313" key="3">
    <source>
        <dbReference type="EMBL" id="KZT07068.1"/>
    </source>
</evidence>
<organism evidence="3 4">
    <name type="scientific">Laetiporus sulphureus 93-53</name>
    <dbReference type="NCBI Taxonomy" id="1314785"/>
    <lineage>
        <taxon>Eukaryota</taxon>
        <taxon>Fungi</taxon>
        <taxon>Dikarya</taxon>
        <taxon>Basidiomycota</taxon>
        <taxon>Agaricomycotina</taxon>
        <taxon>Agaricomycetes</taxon>
        <taxon>Polyporales</taxon>
        <taxon>Laetiporus</taxon>
    </lineage>
</organism>
<dbReference type="InterPro" id="IPR046522">
    <property type="entry name" value="DUF6699"/>
</dbReference>
<proteinExistence type="predicted"/>
<name>A0A165EHM4_9APHY</name>
<feature type="region of interest" description="Disordered" evidence="1">
    <location>
        <begin position="84"/>
        <end position="112"/>
    </location>
</feature>
<evidence type="ECO:0000256" key="1">
    <source>
        <dbReference type="SAM" id="MobiDB-lite"/>
    </source>
</evidence>
<dbReference type="OrthoDB" id="2783256at2759"/>
<feature type="domain" description="DUF6699" evidence="2">
    <location>
        <begin position="154"/>
        <end position="292"/>
    </location>
</feature>
<dbReference type="AlphaFoldDB" id="A0A165EHM4"/>
<evidence type="ECO:0000259" key="2">
    <source>
        <dbReference type="Pfam" id="PF20415"/>
    </source>
</evidence>
<dbReference type="Proteomes" id="UP000076871">
    <property type="component" value="Unassembled WGS sequence"/>
</dbReference>
<dbReference type="RefSeq" id="XP_040764808.1">
    <property type="nucleotide sequence ID" value="XM_040906384.1"/>
</dbReference>